<evidence type="ECO:0008006" key="11">
    <source>
        <dbReference type="Google" id="ProtNLM"/>
    </source>
</evidence>
<keyword evidence="6 8" id="KW-0472">Membrane</keyword>
<dbReference type="GO" id="GO:0008527">
    <property type="term" value="F:taste receptor activity"/>
    <property type="evidence" value="ECO:0007669"/>
    <property type="project" value="InterPro"/>
</dbReference>
<evidence type="ECO:0000256" key="4">
    <source>
        <dbReference type="ARBA" id="ARBA00022692"/>
    </source>
</evidence>
<comment type="subcellular location">
    <subcellularLocation>
        <location evidence="1">Cell membrane</location>
        <topology evidence="1">Multi-pass membrane protein</topology>
    </subcellularLocation>
</comment>
<feature type="transmembrane region" description="Helical" evidence="8">
    <location>
        <begin position="88"/>
        <end position="110"/>
    </location>
</feature>
<feature type="transmembrane region" description="Helical" evidence="8">
    <location>
        <begin position="162"/>
        <end position="181"/>
    </location>
</feature>
<evidence type="ECO:0000256" key="7">
    <source>
        <dbReference type="ARBA" id="ARBA00023170"/>
    </source>
</evidence>
<evidence type="ECO:0000313" key="10">
    <source>
        <dbReference type="Proteomes" id="UP000827092"/>
    </source>
</evidence>
<comment type="caution">
    <text evidence="9">The sequence shown here is derived from an EMBL/GenBank/DDBJ whole genome shotgun (WGS) entry which is preliminary data.</text>
</comment>
<proteinExistence type="inferred from homology"/>
<dbReference type="GO" id="GO:0050916">
    <property type="term" value="P:sensory perception of sweet taste"/>
    <property type="evidence" value="ECO:0007669"/>
    <property type="project" value="UniProtKB-ARBA"/>
</dbReference>
<evidence type="ECO:0000256" key="6">
    <source>
        <dbReference type="ARBA" id="ARBA00023136"/>
    </source>
</evidence>
<protein>
    <recommendedName>
        <fullName evidence="11">Gustatory receptor</fullName>
    </recommendedName>
</protein>
<dbReference type="Pfam" id="PF06151">
    <property type="entry name" value="Trehalose_recp"/>
    <property type="match status" value="1"/>
</dbReference>
<dbReference type="GO" id="GO:0005886">
    <property type="term" value="C:plasma membrane"/>
    <property type="evidence" value="ECO:0007669"/>
    <property type="project" value="UniProtKB-SubCell"/>
</dbReference>
<evidence type="ECO:0000256" key="2">
    <source>
        <dbReference type="ARBA" id="ARBA00005327"/>
    </source>
</evidence>
<feature type="transmembrane region" description="Helical" evidence="8">
    <location>
        <begin position="57"/>
        <end position="76"/>
    </location>
</feature>
<evidence type="ECO:0000256" key="5">
    <source>
        <dbReference type="ARBA" id="ARBA00022989"/>
    </source>
</evidence>
<comment type="similarity">
    <text evidence="2">Belongs to the insect chemoreceptor superfamily. Gustatory receptor (GR) family. Gr5a subfamily.</text>
</comment>
<dbReference type="EMBL" id="JAFNEN010000213">
    <property type="protein sequence ID" value="KAG8189543.1"/>
    <property type="molecule type" value="Genomic_DNA"/>
</dbReference>
<evidence type="ECO:0000256" key="3">
    <source>
        <dbReference type="ARBA" id="ARBA00022475"/>
    </source>
</evidence>
<reference evidence="9 10" key="1">
    <citation type="journal article" date="2022" name="Nat. Ecol. Evol.">
        <title>A masculinizing supergene underlies an exaggerated male reproductive morph in a spider.</title>
        <authorList>
            <person name="Hendrickx F."/>
            <person name="De Corte Z."/>
            <person name="Sonet G."/>
            <person name="Van Belleghem S.M."/>
            <person name="Kostlbacher S."/>
            <person name="Vangestel C."/>
        </authorList>
    </citation>
    <scope>NUCLEOTIDE SEQUENCE [LARGE SCALE GENOMIC DNA]</scope>
    <source>
        <strain evidence="9">W744_W776</strain>
    </source>
</reference>
<dbReference type="Proteomes" id="UP000827092">
    <property type="component" value="Unassembled WGS sequence"/>
</dbReference>
<evidence type="ECO:0000256" key="1">
    <source>
        <dbReference type="ARBA" id="ARBA00004651"/>
    </source>
</evidence>
<organism evidence="9 10">
    <name type="scientific">Oedothorax gibbosus</name>
    <dbReference type="NCBI Taxonomy" id="931172"/>
    <lineage>
        <taxon>Eukaryota</taxon>
        <taxon>Metazoa</taxon>
        <taxon>Ecdysozoa</taxon>
        <taxon>Arthropoda</taxon>
        <taxon>Chelicerata</taxon>
        <taxon>Arachnida</taxon>
        <taxon>Araneae</taxon>
        <taxon>Araneomorphae</taxon>
        <taxon>Entelegynae</taxon>
        <taxon>Araneoidea</taxon>
        <taxon>Linyphiidae</taxon>
        <taxon>Erigoninae</taxon>
        <taxon>Oedothorax</taxon>
    </lineage>
</organism>
<keyword evidence="3" id="KW-1003">Cell membrane</keyword>
<accession>A0AAV6V105</accession>
<dbReference type="PANTHER" id="PTHR21421:SF29">
    <property type="entry name" value="GUSTATORY RECEPTOR 5A FOR TREHALOSE-RELATED"/>
    <property type="match status" value="1"/>
</dbReference>
<keyword evidence="10" id="KW-1185">Reference proteome</keyword>
<gene>
    <name evidence="9" type="ORF">JTE90_008503</name>
</gene>
<dbReference type="AlphaFoldDB" id="A0AAV6V105"/>
<name>A0AAV6V105_9ARAC</name>
<dbReference type="InterPro" id="IPR009318">
    <property type="entry name" value="Gustatory_rcpt"/>
</dbReference>
<evidence type="ECO:0000256" key="8">
    <source>
        <dbReference type="SAM" id="Phobius"/>
    </source>
</evidence>
<evidence type="ECO:0000313" key="9">
    <source>
        <dbReference type="EMBL" id="KAG8189543.1"/>
    </source>
</evidence>
<sequence>MTVNAFLIFYIAVCHELGTIFETFKKSMTLNSPPDYESLLKEFHKRTRLVREIDDELSIIVFWATLANLISIYYALSIVVDLKTIPQIITMLYNLTVSIVMFFLTCYSASELSDIVHDLSTAAHMLPENLKMPPIKHLRFLFVVDKSVRLTVWKLFPLEKSYILASIGTIITYAVLVDNLLPKDK</sequence>
<dbReference type="PANTHER" id="PTHR21421">
    <property type="entry name" value="GUSTATORY RECEPTOR"/>
    <property type="match status" value="1"/>
</dbReference>
<keyword evidence="5 8" id="KW-1133">Transmembrane helix</keyword>
<keyword evidence="4 8" id="KW-0812">Transmembrane</keyword>
<keyword evidence="7" id="KW-0675">Receptor</keyword>